<dbReference type="CDD" id="cd01647">
    <property type="entry name" value="RT_LTR"/>
    <property type="match status" value="1"/>
</dbReference>
<feature type="domain" description="CCHC-type" evidence="4">
    <location>
        <begin position="234"/>
        <end position="247"/>
    </location>
</feature>
<dbReference type="InterPro" id="IPR036875">
    <property type="entry name" value="Znf_CCHC_sf"/>
</dbReference>
<dbReference type="Pfam" id="PF00078">
    <property type="entry name" value="RVT_1"/>
    <property type="match status" value="1"/>
</dbReference>
<dbReference type="WBParaSite" id="SPAL_0001547500.1">
    <property type="protein sequence ID" value="SPAL_0001547500.1"/>
    <property type="gene ID" value="SPAL_0001547500"/>
</dbReference>
<dbReference type="PANTHER" id="PTHR37984">
    <property type="entry name" value="PROTEIN CBG26694"/>
    <property type="match status" value="1"/>
</dbReference>
<dbReference type="Gene3D" id="4.10.60.10">
    <property type="entry name" value="Zinc finger, CCHC-type"/>
    <property type="match status" value="1"/>
</dbReference>
<keyword evidence="6" id="KW-1185">Reference proteome</keyword>
<dbReference type="InterPro" id="IPR043502">
    <property type="entry name" value="DNA/RNA_pol_sf"/>
</dbReference>
<dbReference type="PANTHER" id="PTHR37984:SF5">
    <property type="entry name" value="PROTEIN NYNRIN-LIKE"/>
    <property type="match status" value="1"/>
</dbReference>
<dbReference type="InterPro" id="IPR000477">
    <property type="entry name" value="RT_dom"/>
</dbReference>
<reference evidence="7" key="1">
    <citation type="submission" date="2017-02" db="UniProtKB">
        <authorList>
            <consortium name="WormBaseParasite"/>
        </authorList>
    </citation>
    <scope>IDENTIFICATION</scope>
</reference>
<dbReference type="InterPro" id="IPR043128">
    <property type="entry name" value="Rev_trsase/Diguanyl_cyclase"/>
</dbReference>
<dbReference type="Pfam" id="PF00098">
    <property type="entry name" value="zf-CCHC"/>
    <property type="match status" value="1"/>
</dbReference>
<evidence type="ECO:0000256" key="3">
    <source>
        <dbReference type="SAM" id="MobiDB-lite"/>
    </source>
</evidence>
<name>A0A0N5CC67_STREA</name>
<keyword evidence="1" id="KW-0862">Zinc</keyword>
<dbReference type="InterPro" id="IPR050951">
    <property type="entry name" value="Retrovirus_Pol_polyprotein"/>
</dbReference>
<dbReference type="AlphaFoldDB" id="A0A0N5CC67"/>
<feature type="domain" description="Reverse transcriptase" evidence="5">
    <location>
        <begin position="989"/>
        <end position="1108"/>
    </location>
</feature>
<evidence type="ECO:0000313" key="6">
    <source>
        <dbReference type="Proteomes" id="UP000046392"/>
    </source>
</evidence>
<proteinExistence type="predicted"/>
<dbReference type="PROSITE" id="PS50158">
    <property type="entry name" value="ZF_CCHC"/>
    <property type="match status" value="1"/>
</dbReference>
<protein>
    <submittedName>
        <fullName evidence="7">CCHC-type domain-containing protein</fullName>
    </submittedName>
</protein>
<dbReference type="STRING" id="174720.A0A0N5CC67"/>
<feature type="region of interest" description="Disordered" evidence="3">
    <location>
        <begin position="484"/>
        <end position="527"/>
    </location>
</feature>
<organism evidence="6 7">
    <name type="scientific">Strongyloides papillosus</name>
    <name type="common">Intestinal threadworm</name>
    <dbReference type="NCBI Taxonomy" id="174720"/>
    <lineage>
        <taxon>Eukaryota</taxon>
        <taxon>Metazoa</taxon>
        <taxon>Ecdysozoa</taxon>
        <taxon>Nematoda</taxon>
        <taxon>Chromadorea</taxon>
        <taxon>Rhabditida</taxon>
        <taxon>Tylenchina</taxon>
        <taxon>Panagrolaimomorpha</taxon>
        <taxon>Strongyloidoidea</taxon>
        <taxon>Strongyloididae</taxon>
        <taxon>Strongyloides</taxon>
    </lineage>
</organism>
<evidence type="ECO:0000313" key="7">
    <source>
        <dbReference type="WBParaSite" id="SPAL_0001547500.1"/>
    </source>
</evidence>
<dbReference type="Gene3D" id="3.10.10.10">
    <property type="entry name" value="HIV Type 1 Reverse Transcriptase, subunit A, domain 1"/>
    <property type="match status" value="1"/>
</dbReference>
<sequence>MNAIRASKKDLDGAVSLDFFLKKGQMDLNAGIVKGFFARNMKAIIVRIPSRRERETSYGEELKDLMSTLLAVPPGNAMSQAYEANRGRWPTSRITEEYSGEEAIFSPTELRARAQIYTDYVTAIKRQISEKIPYVDGPRRCIFSPTELRARAQIYTDYVTAIKRQISEKIPYVDGPRRCLRYAMNKAIGIEANLRDFQERNRERSVRNDNNQARNRRSTYVYQVATDGPTQPICYNCDQVGHFFRDCTAPSATCEYCQTRGHTMKHCNRKARESQRQPPRRRFGGWQQSKFTAAVVIAMSMTLLIGTTNGQEVPRWFQPKFVGDYMKETNSTDCSKISYLPMIRYEDRLITTRGTLVMLPARKAEYGPCPCDNTKRGFVYNNNVRCLAFTNIEVKEDTDQLEFNHKITSTINLQPENDRMAWGLVASIIITKTKTPHLPIMADVIKEITARAINEISDVKEAEKFENTVEKKVMETLRKLFPEKAIPNPRDSNELEDGDELEQNHEVARGDQTLRTQPPRKSPEFTIQRLNNIHDTITGWTETNTTMRPTFTTTQRISAPTRRTTTTIPDLEVVISNLPTVSETPKVRRQGRVHFWPFSVINKDETTVDQTFLSANDQTLDGMLKAIDRKQEKGYENFKPLVASTAKRAPQKETAEQTLEEREKALAESVQKITRLAENLDNLTNIEHFKEEMEKALRNLDGMDAAKVFSITLMACLGIYLKKKGWKAVMASLLSRVVRTPDGRLDVDRETETHRDWERGMELSEARKATTTRTPLNRTNNREITTGREGSVLSLDEADKEIDKLLEKKGFSLALIRGGQPIEDGLLYIKPNKADALPYPVLPIRGVNRIRKNQTEVQVWNTSSKPVKITRNTLICLAVQIQPDEIFRAEDEYIAEEANWEEELPDRRLEKPLSNEELMKITVVPEEIKPLVRKYKQVFYEYQHDPGRYNGPIQHQITLKEDAKPVQHPLRKYKPEHVDAMMDIVKDLEANNQIAKSKAAWASPVVMVKKKSGELRKVVDYRQVNLLTKPEVSVLPLIDDLLEKIAGKEVYTTIDLASGFFQIPLEEKSREITAFITPKSLYEYKVHKWYYPVARPPFNVLWNIPLEI</sequence>
<keyword evidence="2" id="KW-0175">Coiled coil</keyword>
<evidence type="ECO:0000259" key="4">
    <source>
        <dbReference type="PROSITE" id="PS50158"/>
    </source>
</evidence>
<feature type="coiled-coil region" evidence="2">
    <location>
        <begin position="652"/>
        <end position="706"/>
    </location>
</feature>
<evidence type="ECO:0000256" key="1">
    <source>
        <dbReference type="PROSITE-ProRule" id="PRU00047"/>
    </source>
</evidence>
<dbReference type="Gene3D" id="3.30.70.270">
    <property type="match status" value="1"/>
</dbReference>
<keyword evidence="1" id="KW-0479">Metal-binding</keyword>
<dbReference type="GO" id="GO:0008270">
    <property type="term" value="F:zinc ion binding"/>
    <property type="evidence" value="ECO:0007669"/>
    <property type="project" value="UniProtKB-KW"/>
</dbReference>
<keyword evidence="1" id="KW-0863">Zinc-finger</keyword>
<dbReference type="PROSITE" id="PS50878">
    <property type="entry name" value="RT_POL"/>
    <property type="match status" value="1"/>
</dbReference>
<dbReference type="GO" id="GO:0019899">
    <property type="term" value="F:enzyme binding"/>
    <property type="evidence" value="ECO:0007669"/>
    <property type="project" value="UniProtKB-ARBA"/>
</dbReference>
<dbReference type="SUPFAM" id="SSF56672">
    <property type="entry name" value="DNA/RNA polymerases"/>
    <property type="match status" value="1"/>
</dbReference>
<evidence type="ECO:0000259" key="5">
    <source>
        <dbReference type="PROSITE" id="PS50878"/>
    </source>
</evidence>
<dbReference type="SUPFAM" id="SSF57756">
    <property type="entry name" value="Retrovirus zinc finger-like domains"/>
    <property type="match status" value="1"/>
</dbReference>
<dbReference type="SMART" id="SM00343">
    <property type="entry name" value="ZnF_C2HC"/>
    <property type="match status" value="2"/>
</dbReference>
<dbReference type="InterPro" id="IPR001878">
    <property type="entry name" value="Znf_CCHC"/>
</dbReference>
<dbReference type="Proteomes" id="UP000046392">
    <property type="component" value="Unplaced"/>
</dbReference>
<dbReference type="GO" id="GO:0003676">
    <property type="term" value="F:nucleic acid binding"/>
    <property type="evidence" value="ECO:0007669"/>
    <property type="project" value="InterPro"/>
</dbReference>
<evidence type="ECO:0000256" key="2">
    <source>
        <dbReference type="SAM" id="Coils"/>
    </source>
</evidence>
<accession>A0A0N5CC67</accession>